<dbReference type="EMBL" id="BOPL01000009">
    <property type="protein sequence ID" value="GIK06054.1"/>
    <property type="molecule type" value="Genomic_DNA"/>
</dbReference>
<dbReference type="InterPro" id="IPR042099">
    <property type="entry name" value="ANL_N_sf"/>
</dbReference>
<dbReference type="PANTHER" id="PTHR43201:SF8">
    <property type="entry name" value="ACYL-COA SYNTHETASE FAMILY MEMBER 3"/>
    <property type="match status" value="1"/>
</dbReference>
<comment type="similarity">
    <text evidence="1">Belongs to the ATP-dependent AMP-binding enzyme family.</text>
</comment>
<dbReference type="PANTHER" id="PTHR43201">
    <property type="entry name" value="ACYL-COA SYNTHETASE"/>
    <property type="match status" value="1"/>
</dbReference>
<dbReference type="Gene3D" id="3.30.300.30">
    <property type="match status" value="1"/>
</dbReference>
<keyword evidence="2" id="KW-1133">Transmembrane helix</keyword>
<dbReference type="InterPro" id="IPR020845">
    <property type="entry name" value="AMP-binding_CS"/>
</dbReference>
<dbReference type="Pfam" id="PF00501">
    <property type="entry name" value="AMP-binding"/>
    <property type="match status" value="1"/>
</dbReference>
<dbReference type="InterPro" id="IPR025110">
    <property type="entry name" value="AMP-bd_C"/>
</dbReference>
<dbReference type="OrthoDB" id="6614653at2759"/>
<dbReference type="InterPro" id="IPR045851">
    <property type="entry name" value="AMP-bd_C_sf"/>
</dbReference>
<evidence type="ECO:0000256" key="1">
    <source>
        <dbReference type="ARBA" id="ARBA00006432"/>
    </source>
</evidence>
<dbReference type="RefSeq" id="XP_043129240.1">
    <property type="nucleotide sequence ID" value="XM_043273305.1"/>
</dbReference>
<evidence type="ECO:0000259" key="3">
    <source>
        <dbReference type="Pfam" id="PF00501"/>
    </source>
</evidence>
<dbReference type="GO" id="GO:0031956">
    <property type="term" value="F:medium-chain fatty acid-CoA ligase activity"/>
    <property type="evidence" value="ECO:0007669"/>
    <property type="project" value="TreeGrafter"/>
</dbReference>
<evidence type="ECO:0000313" key="6">
    <source>
        <dbReference type="Proteomes" id="UP000710440"/>
    </source>
</evidence>
<name>A0A9P3C983_ASPVI</name>
<dbReference type="Pfam" id="PF13193">
    <property type="entry name" value="AMP-binding_C"/>
    <property type="match status" value="1"/>
</dbReference>
<reference evidence="5 6" key="1">
    <citation type="submission" date="2021-02" db="EMBL/GenBank/DDBJ databases">
        <title>Pan-genome distribution and transcriptional activeness of fungal secondary metabolism genes in Aspergillus section Fumigati.</title>
        <authorList>
            <person name="Takahashi H."/>
            <person name="Umemura M."/>
            <person name="Ninomiya A."/>
            <person name="Kusuya Y."/>
            <person name="Urayama S."/>
            <person name="Shimizu M."/>
            <person name="Watanabe A."/>
            <person name="Kamei K."/>
            <person name="Yaguchi T."/>
            <person name="Hagiwara D."/>
        </authorList>
    </citation>
    <scope>NUCLEOTIDE SEQUENCE [LARGE SCALE GENOMIC DNA]</scope>
    <source>
        <strain evidence="5 6">IFM 47045</strain>
    </source>
</reference>
<dbReference type="PROSITE" id="PS00455">
    <property type="entry name" value="AMP_BINDING"/>
    <property type="match status" value="1"/>
</dbReference>
<gene>
    <name evidence="5" type="ORF">Aspvir_010172</name>
</gene>
<dbReference type="Gene3D" id="3.40.50.12780">
    <property type="entry name" value="N-terminal domain of ligase-like"/>
    <property type="match status" value="1"/>
</dbReference>
<sequence>MPVRTPFSPRGLPNDPVFTHLVHAAAHENKPIIRDPLQKIEADYVRFLGDILQYRLKISNVLPTEILDENGMIKNNDNFILLSAPSSYQFLVALFAILAVGGAAVLLRLFPESPQVQYKVLTDKLWILAPGSAPEEITAIAQKCNARAFAFAPDYQSAGKATQISAKDTSGTEIPPIPITLGENGSSADIRITTERNIRFPADRPALVQFTSGTTGSPKGVVHARTFFYHQVEVYFGCPMSETNGLQTLLGPDAVYLSYRSFHWGGGIRNATAAILAGVCTEIYNHDATPGGIWERLRRGDVRFFICWAAMWTQMKAYYEECLANLPQPMLEEYLHGARGLRLAKSDSNLLTPSVKRFWNDLGVSIGINYAATETSITMGKQRVSLEEIDERIIGVPLTGVSVKLSEGNHGEICVKTPLLFSQYIGEPEATRAAFDKDGFYKTGDLGHFDGKQYIIDGRVTQDFIVFDGRRVPVIDVEESLMALPYVMEAYVLGIPDAEVMNRTAVLLRVKEGKRLTLQALRTEMAGRLAKHKLPTLLRKLDASEAVPKTHSGKFDMRKARSVFFPQSVEGDISDLPPEVEVWKLR</sequence>
<dbReference type="GO" id="GO:0006631">
    <property type="term" value="P:fatty acid metabolic process"/>
    <property type="evidence" value="ECO:0007669"/>
    <property type="project" value="TreeGrafter"/>
</dbReference>
<keyword evidence="2" id="KW-0472">Membrane</keyword>
<feature type="transmembrane region" description="Helical" evidence="2">
    <location>
        <begin position="90"/>
        <end position="110"/>
    </location>
</feature>
<dbReference type="AlphaFoldDB" id="A0A9P3C983"/>
<feature type="domain" description="AMP-binding enzyme C-terminal" evidence="4">
    <location>
        <begin position="477"/>
        <end position="554"/>
    </location>
</feature>
<accession>A0A9P3C983</accession>
<keyword evidence="2" id="KW-0812">Transmembrane</keyword>
<organism evidence="5 6">
    <name type="scientific">Aspergillus viridinutans</name>
    <dbReference type="NCBI Taxonomy" id="75553"/>
    <lineage>
        <taxon>Eukaryota</taxon>
        <taxon>Fungi</taxon>
        <taxon>Dikarya</taxon>
        <taxon>Ascomycota</taxon>
        <taxon>Pezizomycotina</taxon>
        <taxon>Eurotiomycetes</taxon>
        <taxon>Eurotiomycetidae</taxon>
        <taxon>Eurotiales</taxon>
        <taxon>Aspergillaceae</taxon>
        <taxon>Aspergillus</taxon>
        <taxon>Aspergillus subgen. Fumigati</taxon>
    </lineage>
</organism>
<evidence type="ECO:0000313" key="5">
    <source>
        <dbReference type="EMBL" id="GIK06054.1"/>
    </source>
</evidence>
<evidence type="ECO:0000256" key="2">
    <source>
        <dbReference type="SAM" id="Phobius"/>
    </source>
</evidence>
<dbReference type="SUPFAM" id="SSF56801">
    <property type="entry name" value="Acetyl-CoA synthetase-like"/>
    <property type="match status" value="1"/>
</dbReference>
<protein>
    <recommendedName>
        <fullName evidence="7">AMP-dependent synthetase/ligase domain-containing protein</fullName>
    </recommendedName>
</protein>
<dbReference type="CDD" id="cd04433">
    <property type="entry name" value="AFD_class_I"/>
    <property type="match status" value="1"/>
</dbReference>
<dbReference type="GeneID" id="66938154"/>
<feature type="domain" description="AMP-dependent synthetase/ligase" evidence="3">
    <location>
        <begin position="75"/>
        <end position="424"/>
    </location>
</feature>
<evidence type="ECO:0000259" key="4">
    <source>
        <dbReference type="Pfam" id="PF13193"/>
    </source>
</evidence>
<comment type="caution">
    <text evidence="5">The sequence shown here is derived from an EMBL/GenBank/DDBJ whole genome shotgun (WGS) entry which is preliminary data.</text>
</comment>
<keyword evidence="6" id="KW-1185">Reference proteome</keyword>
<dbReference type="Proteomes" id="UP000710440">
    <property type="component" value="Unassembled WGS sequence"/>
</dbReference>
<proteinExistence type="inferred from homology"/>
<evidence type="ECO:0008006" key="7">
    <source>
        <dbReference type="Google" id="ProtNLM"/>
    </source>
</evidence>
<dbReference type="InterPro" id="IPR000873">
    <property type="entry name" value="AMP-dep_synth/lig_dom"/>
</dbReference>